<dbReference type="FunFam" id="3.30.450.40:FF:000008">
    <property type="entry name" value="GAF domain-containing proteins"/>
    <property type="match status" value="1"/>
</dbReference>
<name>A0A0F4LFA8_9LACO</name>
<dbReference type="InterPro" id="IPR003018">
    <property type="entry name" value="GAF"/>
</dbReference>
<gene>
    <name evidence="3" type="ORF">JF76_05120</name>
</gene>
<proteinExistence type="inferred from homology"/>
<dbReference type="PROSITE" id="PS01320">
    <property type="entry name" value="UPF0067"/>
    <property type="match status" value="1"/>
</dbReference>
<protein>
    <submittedName>
        <fullName evidence="3">GAF domain protein</fullName>
    </submittedName>
</protein>
<dbReference type="GO" id="GO:0005829">
    <property type="term" value="C:cytosol"/>
    <property type="evidence" value="ECO:0007669"/>
    <property type="project" value="TreeGrafter"/>
</dbReference>
<comment type="caution">
    <text evidence="3">The sequence shown here is derived from an EMBL/GenBank/DDBJ whole genome shotgun (WGS) entry which is preliminary data.</text>
</comment>
<dbReference type="InterPro" id="IPR000614">
    <property type="entry name" value="FRMsr_CS"/>
</dbReference>
<feature type="domain" description="GAF" evidence="2">
    <location>
        <begin position="23"/>
        <end position="149"/>
    </location>
</feature>
<dbReference type="Proteomes" id="UP000033533">
    <property type="component" value="Unassembled WGS sequence"/>
</dbReference>
<evidence type="ECO:0000313" key="3">
    <source>
        <dbReference type="EMBL" id="KJY57527.1"/>
    </source>
</evidence>
<dbReference type="OrthoDB" id="9796252at2"/>
<dbReference type="HOGENOM" id="CLU_077738_2_0_9"/>
<dbReference type="InterPro" id="IPR051330">
    <property type="entry name" value="Phosphatase_reg/MetRdx"/>
</dbReference>
<dbReference type="SMART" id="SM00065">
    <property type="entry name" value="GAF"/>
    <property type="match status" value="1"/>
</dbReference>
<evidence type="ECO:0000256" key="1">
    <source>
        <dbReference type="ARBA" id="ARBA00038454"/>
    </source>
</evidence>
<dbReference type="GO" id="GO:0033745">
    <property type="term" value="F:L-methionine-(R)-S-oxide reductase activity"/>
    <property type="evidence" value="ECO:0007669"/>
    <property type="project" value="TreeGrafter"/>
</dbReference>
<dbReference type="Pfam" id="PF13185">
    <property type="entry name" value="GAF_2"/>
    <property type="match status" value="1"/>
</dbReference>
<dbReference type="EMBL" id="JXBY01000013">
    <property type="protein sequence ID" value="KJY57527.1"/>
    <property type="molecule type" value="Genomic_DNA"/>
</dbReference>
<reference evidence="3 4" key="1">
    <citation type="submission" date="2014-12" db="EMBL/GenBank/DDBJ databases">
        <title>Comparative genomics of the lactic acid bacteria isolated from the honey bee gut.</title>
        <authorList>
            <person name="Ellegaard K.M."/>
            <person name="Tamarit D."/>
            <person name="Javelind E."/>
            <person name="Olofsson T."/>
            <person name="Andersson S.G."/>
            <person name="Vasquez A."/>
        </authorList>
    </citation>
    <scope>NUCLEOTIDE SEQUENCE [LARGE SCALE GENOMIC DNA]</scope>
    <source>
        <strain evidence="3 4">Biut2</strain>
    </source>
</reference>
<dbReference type="Gene3D" id="3.30.450.40">
    <property type="match status" value="1"/>
</dbReference>
<dbReference type="PANTHER" id="PTHR21021:SF15">
    <property type="entry name" value="FREE METHIONINE-R-SULFOXIDE REDUCTASE"/>
    <property type="match status" value="1"/>
</dbReference>
<sequence>MDKEKTYKLLLKQASSLLQGEHDLIAKMSNISALLFNGLPEVSYAGFYRFQEQELILGPFQGPVACMHIQLGKGVCGTAAQTGQIQIVPDVHEFSGHIACDANTNSEIVVPIIHNKKLVAVLDLDSNDFDRFDQIDAQYLSKIAELLFN</sequence>
<dbReference type="SUPFAM" id="SSF55781">
    <property type="entry name" value="GAF domain-like"/>
    <property type="match status" value="1"/>
</dbReference>
<evidence type="ECO:0000313" key="4">
    <source>
        <dbReference type="Proteomes" id="UP000033533"/>
    </source>
</evidence>
<dbReference type="AlphaFoldDB" id="A0A0F4LFA8"/>
<dbReference type="RefSeq" id="WP_045927701.1">
    <property type="nucleotide sequence ID" value="NZ_JBHSZS010000007.1"/>
</dbReference>
<evidence type="ECO:0000259" key="2">
    <source>
        <dbReference type="SMART" id="SM00065"/>
    </source>
</evidence>
<organism evidence="3 4">
    <name type="scientific">Lactobacillus kullabergensis</name>
    <dbReference type="NCBI Taxonomy" id="1218493"/>
    <lineage>
        <taxon>Bacteria</taxon>
        <taxon>Bacillati</taxon>
        <taxon>Bacillota</taxon>
        <taxon>Bacilli</taxon>
        <taxon>Lactobacillales</taxon>
        <taxon>Lactobacillaceae</taxon>
        <taxon>Lactobacillus</taxon>
    </lineage>
</organism>
<comment type="similarity">
    <text evidence="1">Belongs to the free Met sulfoxide reductase family.</text>
</comment>
<accession>A0A0F4LFA8</accession>
<dbReference type="InterPro" id="IPR029016">
    <property type="entry name" value="GAF-like_dom_sf"/>
</dbReference>
<dbReference type="PANTHER" id="PTHR21021">
    <property type="entry name" value="GAF/PUTATIVE CYTOSKELETAL PROTEIN"/>
    <property type="match status" value="1"/>
</dbReference>
<dbReference type="PATRIC" id="fig|1218493.3.peg.544"/>